<evidence type="ECO:0000256" key="17">
    <source>
        <dbReference type="ARBA" id="ARBA00023285"/>
    </source>
</evidence>
<keyword evidence="12 18" id="KW-0547">Nucleotide-binding</keyword>
<keyword evidence="14 18" id="KW-0520">NAD</keyword>
<organism evidence="21 22">
    <name type="scientific">Ponticaulis profundi</name>
    <dbReference type="NCBI Taxonomy" id="2665222"/>
    <lineage>
        <taxon>Bacteria</taxon>
        <taxon>Pseudomonadati</taxon>
        <taxon>Pseudomonadota</taxon>
        <taxon>Alphaproteobacteria</taxon>
        <taxon>Hyphomonadales</taxon>
        <taxon>Hyphomonadaceae</taxon>
        <taxon>Ponticaulis</taxon>
    </lineage>
</organism>
<feature type="binding site" evidence="18">
    <location>
        <position position="252"/>
    </location>
    <ligand>
        <name>Zn(2+)</name>
        <dbReference type="ChEBI" id="CHEBI:29105"/>
    </ligand>
</feature>
<dbReference type="EC" id="4.2.3.4" evidence="7 18"/>
<dbReference type="EMBL" id="JBHSSW010000009">
    <property type="protein sequence ID" value="MFC6198123.1"/>
    <property type="molecule type" value="Genomic_DNA"/>
</dbReference>
<feature type="binding site" evidence="18">
    <location>
        <begin position="134"/>
        <end position="135"/>
    </location>
    <ligand>
        <name>NAD(+)</name>
        <dbReference type="ChEBI" id="CHEBI:57540"/>
    </ligand>
</feature>
<name>A0ABW1SA66_9PROT</name>
<evidence type="ECO:0000313" key="21">
    <source>
        <dbReference type="EMBL" id="MFC6198123.1"/>
    </source>
</evidence>
<accession>A0ABW1SA66</accession>
<dbReference type="CDD" id="cd08195">
    <property type="entry name" value="DHQS"/>
    <property type="match status" value="1"/>
</dbReference>
<comment type="similarity">
    <text evidence="6 18">Belongs to the sugar phosphate cyclases superfamily. Dehydroquinate synthase family.</text>
</comment>
<keyword evidence="11 18" id="KW-0479">Metal-binding</keyword>
<dbReference type="Pfam" id="PF01761">
    <property type="entry name" value="DHQ_synthase"/>
    <property type="match status" value="1"/>
</dbReference>
<dbReference type="Gene3D" id="3.40.50.1970">
    <property type="match status" value="1"/>
</dbReference>
<keyword evidence="13 18" id="KW-0862">Zinc</keyword>
<evidence type="ECO:0000259" key="20">
    <source>
        <dbReference type="Pfam" id="PF24621"/>
    </source>
</evidence>
<feature type="domain" description="3-dehydroquinate synthase C-terminal" evidence="20">
    <location>
        <begin position="186"/>
        <end position="335"/>
    </location>
</feature>
<comment type="function">
    <text evidence="3 18">Catalyzes the conversion of 3-deoxy-D-arabino-heptulosonate 7-phosphate (DAHP) to dehydroquinate (DHQ).</text>
</comment>
<evidence type="ECO:0000256" key="1">
    <source>
        <dbReference type="ARBA" id="ARBA00001393"/>
    </source>
</evidence>
<reference evidence="22" key="1">
    <citation type="journal article" date="2019" name="Int. J. Syst. Evol. Microbiol.">
        <title>The Global Catalogue of Microorganisms (GCM) 10K type strain sequencing project: providing services to taxonomists for standard genome sequencing and annotation.</title>
        <authorList>
            <consortium name="The Broad Institute Genomics Platform"/>
            <consortium name="The Broad Institute Genome Sequencing Center for Infectious Disease"/>
            <person name="Wu L."/>
            <person name="Ma J."/>
        </authorList>
    </citation>
    <scope>NUCLEOTIDE SEQUENCE [LARGE SCALE GENOMIC DNA]</scope>
    <source>
        <strain evidence="22">CGMCC-1.15741</strain>
    </source>
</reference>
<protein>
    <recommendedName>
        <fullName evidence="8 18">3-dehydroquinate synthase</fullName>
        <shortName evidence="18">DHQS</shortName>
        <ecNumber evidence="7 18">4.2.3.4</ecNumber>
    </recommendedName>
</protein>
<evidence type="ECO:0000256" key="3">
    <source>
        <dbReference type="ARBA" id="ARBA00003485"/>
    </source>
</evidence>
<comment type="caution">
    <text evidence="18">Lacks conserved residue(s) required for the propagation of feature annotation.</text>
</comment>
<evidence type="ECO:0000256" key="10">
    <source>
        <dbReference type="ARBA" id="ARBA00022605"/>
    </source>
</evidence>
<comment type="subcellular location">
    <subcellularLocation>
        <location evidence="4 18">Cytoplasm</location>
    </subcellularLocation>
</comment>
<keyword evidence="22" id="KW-1185">Reference proteome</keyword>
<feature type="binding site" evidence="18">
    <location>
        <begin position="76"/>
        <end position="81"/>
    </location>
    <ligand>
        <name>NAD(+)</name>
        <dbReference type="ChEBI" id="CHEBI:57540"/>
    </ligand>
</feature>
<comment type="catalytic activity">
    <reaction evidence="1 18">
        <text>7-phospho-2-dehydro-3-deoxy-D-arabino-heptonate = 3-dehydroquinate + phosphate</text>
        <dbReference type="Rhea" id="RHEA:21968"/>
        <dbReference type="ChEBI" id="CHEBI:32364"/>
        <dbReference type="ChEBI" id="CHEBI:43474"/>
        <dbReference type="ChEBI" id="CHEBI:58394"/>
        <dbReference type="EC" id="4.2.3.4"/>
    </reaction>
</comment>
<comment type="cofactor">
    <cofactor evidence="18">
        <name>Co(2+)</name>
        <dbReference type="ChEBI" id="CHEBI:48828"/>
    </cofactor>
    <cofactor evidence="18">
        <name>Zn(2+)</name>
        <dbReference type="ChEBI" id="CHEBI:29105"/>
    </cofactor>
    <text evidence="18">Binds 1 divalent metal cation per subunit. Can use either Co(2+) or Zn(2+).</text>
</comment>
<feature type="binding site" evidence="18">
    <location>
        <begin position="110"/>
        <end position="114"/>
    </location>
    <ligand>
        <name>NAD(+)</name>
        <dbReference type="ChEBI" id="CHEBI:57540"/>
    </ligand>
</feature>
<dbReference type="Gene3D" id="1.20.1090.10">
    <property type="entry name" value="Dehydroquinate synthase-like - alpha domain"/>
    <property type="match status" value="1"/>
</dbReference>
<evidence type="ECO:0000256" key="2">
    <source>
        <dbReference type="ARBA" id="ARBA00001911"/>
    </source>
</evidence>
<evidence type="ECO:0000256" key="13">
    <source>
        <dbReference type="ARBA" id="ARBA00022833"/>
    </source>
</evidence>
<dbReference type="InterPro" id="IPR030963">
    <property type="entry name" value="DHQ_synth_fam"/>
</dbReference>
<dbReference type="GO" id="GO:0003856">
    <property type="term" value="F:3-dehydroquinate synthase activity"/>
    <property type="evidence" value="ECO:0007669"/>
    <property type="project" value="UniProtKB-EC"/>
</dbReference>
<dbReference type="InterPro" id="IPR050071">
    <property type="entry name" value="Dehydroquinate_synthase"/>
</dbReference>
<feature type="binding site" evidence="18">
    <location>
        <position position="147"/>
    </location>
    <ligand>
        <name>NAD(+)</name>
        <dbReference type="ChEBI" id="CHEBI:57540"/>
    </ligand>
</feature>
<proteinExistence type="inferred from homology"/>
<evidence type="ECO:0000256" key="9">
    <source>
        <dbReference type="ARBA" id="ARBA00022490"/>
    </source>
</evidence>
<dbReference type="PIRSF" id="PIRSF001455">
    <property type="entry name" value="DHQ_synth"/>
    <property type="match status" value="1"/>
</dbReference>
<evidence type="ECO:0000313" key="22">
    <source>
        <dbReference type="Proteomes" id="UP001596303"/>
    </source>
</evidence>
<dbReference type="RefSeq" id="WP_377378057.1">
    <property type="nucleotide sequence ID" value="NZ_JBHSSW010000009.1"/>
</dbReference>
<keyword evidence="16 18" id="KW-0456">Lyase</keyword>
<evidence type="ECO:0000256" key="14">
    <source>
        <dbReference type="ARBA" id="ARBA00023027"/>
    </source>
</evidence>
<evidence type="ECO:0000256" key="7">
    <source>
        <dbReference type="ARBA" id="ARBA00013031"/>
    </source>
</evidence>
<dbReference type="InterPro" id="IPR056179">
    <property type="entry name" value="DHQS_C"/>
</dbReference>
<comment type="caution">
    <text evidence="21">The sequence shown here is derived from an EMBL/GenBank/DDBJ whole genome shotgun (WGS) entry which is preliminary data.</text>
</comment>
<evidence type="ECO:0000259" key="19">
    <source>
        <dbReference type="Pfam" id="PF01761"/>
    </source>
</evidence>
<dbReference type="InterPro" id="IPR030960">
    <property type="entry name" value="DHQS/DOIS_N"/>
</dbReference>
<evidence type="ECO:0000256" key="11">
    <source>
        <dbReference type="ARBA" id="ARBA00022723"/>
    </source>
</evidence>
<evidence type="ECO:0000256" key="12">
    <source>
        <dbReference type="ARBA" id="ARBA00022741"/>
    </source>
</evidence>
<comment type="cofactor">
    <cofactor evidence="2 18">
        <name>NAD(+)</name>
        <dbReference type="ChEBI" id="CHEBI:57540"/>
    </cofactor>
</comment>
<comment type="pathway">
    <text evidence="5 18">Metabolic intermediate biosynthesis; chorismate biosynthesis; chorismate from D-erythrose 4-phosphate and phosphoenolpyruvate: step 2/7.</text>
</comment>
<dbReference type="PANTHER" id="PTHR43622:SF7">
    <property type="entry name" value="3-DEHYDROQUINATE SYNTHASE, CHLOROPLASTIC"/>
    <property type="match status" value="1"/>
</dbReference>
<feature type="binding site" evidence="18">
    <location>
        <position position="189"/>
    </location>
    <ligand>
        <name>Zn(2+)</name>
        <dbReference type="ChEBI" id="CHEBI:29105"/>
    </ligand>
</feature>
<dbReference type="SUPFAM" id="SSF56796">
    <property type="entry name" value="Dehydroquinate synthase-like"/>
    <property type="match status" value="1"/>
</dbReference>
<evidence type="ECO:0000256" key="8">
    <source>
        <dbReference type="ARBA" id="ARBA00017684"/>
    </source>
</evidence>
<evidence type="ECO:0000256" key="6">
    <source>
        <dbReference type="ARBA" id="ARBA00005412"/>
    </source>
</evidence>
<keyword evidence="15 18" id="KW-0057">Aromatic amino acid biosynthesis</keyword>
<evidence type="ECO:0000256" key="5">
    <source>
        <dbReference type="ARBA" id="ARBA00004661"/>
    </source>
</evidence>
<dbReference type="Pfam" id="PF24621">
    <property type="entry name" value="DHQS_C"/>
    <property type="match status" value="1"/>
</dbReference>
<keyword evidence="10 18" id="KW-0028">Amino-acid biosynthesis</keyword>
<evidence type="ECO:0000256" key="4">
    <source>
        <dbReference type="ARBA" id="ARBA00004496"/>
    </source>
</evidence>
<keyword evidence="9 18" id="KW-0963">Cytoplasm</keyword>
<dbReference type="Proteomes" id="UP001596303">
    <property type="component" value="Unassembled WGS sequence"/>
</dbReference>
<dbReference type="NCBIfam" id="TIGR01357">
    <property type="entry name" value="aroB"/>
    <property type="match status" value="1"/>
</dbReference>
<dbReference type="PANTHER" id="PTHR43622">
    <property type="entry name" value="3-DEHYDROQUINATE SYNTHASE"/>
    <property type="match status" value="1"/>
</dbReference>
<evidence type="ECO:0000256" key="15">
    <source>
        <dbReference type="ARBA" id="ARBA00023141"/>
    </source>
</evidence>
<feature type="domain" description="3-dehydroquinate synthase N-terminal" evidence="19">
    <location>
        <begin position="73"/>
        <end position="184"/>
    </location>
</feature>
<feature type="binding site" evidence="18">
    <location>
        <position position="270"/>
    </location>
    <ligand>
        <name>Zn(2+)</name>
        <dbReference type="ChEBI" id="CHEBI:29105"/>
    </ligand>
</feature>
<evidence type="ECO:0000256" key="16">
    <source>
        <dbReference type="ARBA" id="ARBA00023239"/>
    </source>
</evidence>
<evidence type="ECO:0000256" key="18">
    <source>
        <dbReference type="HAMAP-Rule" id="MF_00110"/>
    </source>
</evidence>
<feature type="binding site" evidence="18">
    <location>
        <position position="156"/>
    </location>
    <ligand>
        <name>NAD(+)</name>
        <dbReference type="ChEBI" id="CHEBI:57540"/>
    </ligand>
</feature>
<dbReference type="InterPro" id="IPR016037">
    <property type="entry name" value="DHQ_synth_AroB"/>
</dbReference>
<gene>
    <name evidence="18 21" type="primary">aroB</name>
    <name evidence="21" type="ORF">ACFQDM_08535</name>
</gene>
<keyword evidence="17 18" id="KW-0170">Cobalt</keyword>
<sequence>MTEDIVRVDLGKRSYDIVIGSALIDTFGERIKDALPKPTSRAFILSDDAVWGIHGERALKSLDASGIPAIVKTVPSGEASKSFANLETVLEHFIAEEAERNDLLIAFGGGVVGDLSGLVAGLMKRGMPFVQVPTTLLSQVDSSVGGKTAINSRHGKNLIGLFNQPVLVLADIDMLSTLPPREWRAGYAEVIKYGLIDRPDFFDHLETATDAILAGDKAELAKAVKISCESKAAVVAADETEQGKRALLNLGHTFGHAIERARGFDGRVLHGEAVATGMAMAYRYSRQLGICPGQDVVRVERLLAKSGLAPTLAALNTGDFDANELLSHMYQDKKVESGALTLILAKGIGNSFVQKGVDPEPLRAFLEVETKLA</sequence>
<dbReference type="HAMAP" id="MF_00110">
    <property type="entry name" value="DHQ_synthase"/>
    <property type="match status" value="1"/>
</dbReference>